<name>A0A917Q7R9_9HYPH</name>
<proteinExistence type="predicted"/>
<dbReference type="Pfam" id="PF04556">
    <property type="entry name" value="DpnII"/>
    <property type="match status" value="1"/>
</dbReference>
<protein>
    <recommendedName>
        <fullName evidence="1">Restriction endonuclease type II DpnII-like domain-containing protein</fullName>
    </recommendedName>
</protein>
<evidence type="ECO:0000313" key="2">
    <source>
        <dbReference type="EMBL" id="GGK33695.1"/>
    </source>
</evidence>
<comment type="caution">
    <text evidence="2">The sequence shown here is derived from an EMBL/GenBank/DDBJ whole genome shotgun (WGS) entry which is preliminary data.</text>
</comment>
<evidence type="ECO:0000259" key="1">
    <source>
        <dbReference type="Pfam" id="PF04556"/>
    </source>
</evidence>
<dbReference type="Proteomes" id="UP000600449">
    <property type="component" value="Unassembled WGS sequence"/>
</dbReference>
<keyword evidence="3" id="KW-1185">Reference proteome</keyword>
<dbReference type="GO" id="GO:0009307">
    <property type="term" value="P:DNA restriction-modification system"/>
    <property type="evidence" value="ECO:0007669"/>
    <property type="project" value="InterPro"/>
</dbReference>
<dbReference type="AlphaFoldDB" id="A0A917Q7R9"/>
<accession>A0A917Q7R9</accession>
<dbReference type="InterPro" id="IPR007637">
    <property type="entry name" value="Restrct_endonuc_II_DpnII-like"/>
</dbReference>
<reference evidence="2 3" key="1">
    <citation type="journal article" date="2014" name="Int. J. Syst. Evol. Microbiol.">
        <title>Complete genome sequence of Corynebacterium casei LMG S-19264T (=DSM 44701T), isolated from a smear-ripened cheese.</title>
        <authorList>
            <consortium name="US DOE Joint Genome Institute (JGI-PGF)"/>
            <person name="Walter F."/>
            <person name="Albersmeier A."/>
            <person name="Kalinowski J."/>
            <person name="Ruckert C."/>
        </authorList>
    </citation>
    <scope>NUCLEOTIDE SEQUENCE [LARGE SCALE GENOMIC DNA]</scope>
    <source>
        <strain evidence="2 3">CGMCC 1.9161</strain>
    </source>
</reference>
<dbReference type="RefSeq" id="WP_188912396.1">
    <property type="nucleotide sequence ID" value="NZ_BMMF01000005.1"/>
</dbReference>
<dbReference type="GO" id="GO:0003677">
    <property type="term" value="F:DNA binding"/>
    <property type="evidence" value="ECO:0007669"/>
    <property type="project" value="InterPro"/>
</dbReference>
<gene>
    <name evidence="2" type="ORF">GCM10011322_20470</name>
</gene>
<organism evidence="2 3">
    <name type="scientific">Salinarimonas ramus</name>
    <dbReference type="NCBI Taxonomy" id="690164"/>
    <lineage>
        <taxon>Bacteria</taxon>
        <taxon>Pseudomonadati</taxon>
        <taxon>Pseudomonadota</taxon>
        <taxon>Alphaproteobacteria</taxon>
        <taxon>Hyphomicrobiales</taxon>
        <taxon>Salinarimonadaceae</taxon>
        <taxon>Salinarimonas</taxon>
    </lineage>
</organism>
<sequence>MTRDTDQTLEEIVESLGPLAVEWMDDVAASAIAALRALPEKGAYAREDVVTLLEDDFERGLLCARLFLALSKDAMEAELRRLLGPGGIGVRRFETDRVRFLDALDALGLPAAMSDAVNTVPVWSDILVERLRAGRGSAIQGQRRGRGLEDFVETALVEVFGANAYEMRGVFAGVRGRTAKCDFAVPGRQRADIVIEAKGYGATGSKMSDIIGDLDAIIDAKRHDQVLLFVTDGVTWKARLSDLRKIVERQNDGKIMHIYTMSMRDRLVSDLHVLKERFGL</sequence>
<dbReference type="GO" id="GO:0009036">
    <property type="term" value="F:type II site-specific deoxyribonuclease activity"/>
    <property type="evidence" value="ECO:0007669"/>
    <property type="project" value="InterPro"/>
</dbReference>
<evidence type="ECO:0000313" key="3">
    <source>
        <dbReference type="Proteomes" id="UP000600449"/>
    </source>
</evidence>
<feature type="domain" description="Restriction endonuclease type II DpnII-like" evidence="1">
    <location>
        <begin position="175"/>
        <end position="250"/>
    </location>
</feature>
<dbReference type="EMBL" id="BMMF01000005">
    <property type="protein sequence ID" value="GGK33695.1"/>
    <property type="molecule type" value="Genomic_DNA"/>
</dbReference>